<evidence type="ECO:0000256" key="4">
    <source>
        <dbReference type="ARBA" id="ARBA00022605"/>
    </source>
</evidence>
<comment type="catalytic activity">
    <reaction evidence="1 9">
        <text>1-(2-carboxyphenylamino)-1-deoxy-D-ribulose 5-phosphate + H(+) = (1S,2R)-1-C-(indol-3-yl)glycerol 3-phosphate + CO2 + H2O</text>
        <dbReference type="Rhea" id="RHEA:23476"/>
        <dbReference type="ChEBI" id="CHEBI:15377"/>
        <dbReference type="ChEBI" id="CHEBI:15378"/>
        <dbReference type="ChEBI" id="CHEBI:16526"/>
        <dbReference type="ChEBI" id="CHEBI:58613"/>
        <dbReference type="ChEBI" id="CHEBI:58866"/>
        <dbReference type="EC" id="4.1.1.48"/>
    </reaction>
</comment>
<dbReference type="RefSeq" id="WP_013488476.1">
    <property type="nucleotide sequence ID" value="NC_014829.1"/>
</dbReference>
<dbReference type="HOGENOM" id="CLU_034247_2_0_9"/>
<accession>E6TZG6</accession>
<evidence type="ECO:0000256" key="2">
    <source>
        <dbReference type="ARBA" id="ARBA00004696"/>
    </source>
</evidence>
<dbReference type="PROSITE" id="PS00614">
    <property type="entry name" value="IGPS"/>
    <property type="match status" value="1"/>
</dbReference>
<dbReference type="InterPro" id="IPR045186">
    <property type="entry name" value="Indole-3-glycerol_P_synth"/>
</dbReference>
<dbReference type="PANTHER" id="PTHR22854">
    <property type="entry name" value="TRYPTOPHAN BIOSYNTHESIS PROTEIN"/>
    <property type="match status" value="1"/>
</dbReference>
<dbReference type="GO" id="GO:0004425">
    <property type="term" value="F:indole-3-glycerol-phosphate synthase activity"/>
    <property type="evidence" value="ECO:0007669"/>
    <property type="project" value="UniProtKB-UniRule"/>
</dbReference>
<comment type="pathway">
    <text evidence="2 9">Amino-acid biosynthesis; L-tryptophan biosynthesis; L-tryptophan from chorismate: step 4/5.</text>
</comment>
<dbReference type="FunFam" id="3.20.20.70:FF:000024">
    <property type="entry name" value="Indole-3-glycerol phosphate synthase"/>
    <property type="match status" value="1"/>
</dbReference>
<dbReference type="Pfam" id="PF00218">
    <property type="entry name" value="IGPS"/>
    <property type="match status" value="1"/>
</dbReference>
<evidence type="ECO:0000256" key="6">
    <source>
        <dbReference type="ARBA" id="ARBA00022822"/>
    </source>
</evidence>
<dbReference type="NCBIfam" id="NF001377">
    <property type="entry name" value="PRK00278.2-4"/>
    <property type="match status" value="1"/>
</dbReference>
<dbReference type="InterPro" id="IPR011060">
    <property type="entry name" value="RibuloseP-bd_barrel"/>
</dbReference>
<dbReference type="EC" id="4.1.1.48" evidence="9"/>
<dbReference type="Gene3D" id="3.20.20.70">
    <property type="entry name" value="Aldolase class I"/>
    <property type="match status" value="1"/>
</dbReference>
<dbReference type="InterPro" id="IPR013785">
    <property type="entry name" value="Aldolase_TIM"/>
</dbReference>
<dbReference type="Proteomes" id="UP000001401">
    <property type="component" value="Chromosome"/>
</dbReference>
<dbReference type="eggNOG" id="COG0134">
    <property type="taxonomic scope" value="Bacteria"/>
</dbReference>
<dbReference type="GO" id="GO:0004640">
    <property type="term" value="F:phosphoribosylanthranilate isomerase activity"/>
    <property type="evidence" value="ECO:0007669"/>
    <property type="project" value="TreeGrafter"/>
</dbReference>
<dbReference type="HAMAP" id="MF_00134_B">
    <property type="entry name" value="IGPS_B"/>
    <property type="match status" value="1"/>
</dbReference>
<dbReference type="SUPFAM" id="SSF51366">
    <property type="entry name" value="Ribulose-phoshate binding barrel"/>
    <property type="match status" value="1"/>
</dbReference>
<evidence type="ECO:0000313" key="11">
    <source>
        <dbReference type="EMBL" id="ADU30140.1"/>
    </source>
</evidence>
<sequence length="263" mass="29701">MTTILDTIVAHKKQEVKERSYQFSEDREYNKRSFLEALQNPNRSMGIIAEVKKASPSKGVLVDQFSPVDIAREYDKINIDAISVLTDERFFQGHDSYLMAVKECTSVPVLRKEFIVDEKQIYESKAIGADAILLIAAILDKQQIKEYMAIAEELDLDVLMEVHDEAEIEKVLSTAKPKMIGVNNRNLKTFETTLETTKLLAKYISDDVTLISESGIKSSKDVQFLSNLGVNGLLVGEAFMKEKNKGDMLSQWFMEAASHDYTS</sequence>
<evidence type="ECO:0000256" key="7">
    <source>
        <dbReference type="ARBA" id="ARBA00023141"/>
    </source>
</evidence>
<dbReference type="GO" id="GO:0000162">
    <property type="term" value="P:L-tryptophan biosynthetic process"/>
    <property type="evidence" value="ECO:0007669"/>
    <property type="project" value="UniProtKB-UniRule"/>
</dbReference>
<evidence type="ECO:0000256" key="8">
    <source>
        <dbReference type="ARBA" id="ARBA00023239"/>
    </source>
</evidence>
<dbReference type="UniPathway" id="UPA00035">
    <property type="reaction ID" value="UER00043"/>
</dbReference>
<dbReference type="PANTHER" id="PTHR22854:SF2">
    <property type="entry name" value="INDOLE-3-GLYCEROL-PHOSPHATE SYNTHASE"/>
    <property type="match status" value="1"/>
</dbReference>
<evidence type="ECO:0000256" key="9">
    <source>
        <dbReference type="HAMAP-Rule" id="MF_00134"/>
    </source>
</evidence>
<keyword evidence="12" id="KW-1185">Reference proteome</keyword>
<dbReference type="EMBL" id="CP002394">
    <property type="protein sequence ID" value="ADU30140.1"/>
    <property type="molecule type" value="Genomic_DNA"/>
</dbReference>
<evidence type="ECO:0000256" key="3">
    <source>
        <dbReference type="ARBA" id="ARBA00008737"/>
    </source>
</evidence>
<dbReference type="AlphaFoldDB" id="E6TZG6"/>
<keyword evidence="4 9" id="KW-0028">Amino-acid biosynthesis</keyword>
<dbReference type="KEGG" id="bco:Bcell_1878"/>
<dbReference type="CDD" id="cd00331">
    <property type="entry name" value="IGPS"/>
    <property type="match status" value="1"/>
</dbReference>
<name>E6TZG6_EVAC2</name>
<dbReference type="InterPro" id="IPR013798">
    <property type="entry name" value="Indole-3-glycerol_P_synth_dom"/>
</dbReference>
<evidence type="ECO:0000256" key="1">
    <source>
        <dbReference type="ARBA" id="ARBA00001633"/>
    </source>
</evidence>
<feature type="domain" description="Indole-3-glycerol phosphate synthase" evidence="10">
    <location>
        <begin position="5"/>
        <end position="246"/>
    </location>
</feature>
<keyword evidence="5 9" id="KW-0210">Decarboxylase</keyword>
<keyword evidence="8 9" id="KW-0456">Lyase</keyword>
<protein>
    <recommendedName>
        <fullName evidence="9">Indole-3-glycerol phosphate synthase</fullName>
        <shortName evidence="9">IGPS</shortName>
        <ecNumber evidence="9">4.1.1.48</ecNumber>
    </recommendedName>
</protein>
<dbReference type="STRING" id="649639.Bcell_1878"/>
<keyword evidence="7 9" id="KW-0057">Aromatic amino acid biosynthesis</keyword>
<evidence type="ECO:0000256" key="5">
    <source>
        <dbReference type="ARBA" id="ARBA00022793"/>
    </source>
</evidence>
<comment type="similarity">
    <text evidence="3 9">Belongs to the TrpC family.</text>
</comment>
<keyword evidence="6 9" id="KW-0822">Tryptophan biosynthesis</keyword>
<organism evidence="11 12">
    <name type="scientific">Evansella cellulosilytica (strain ATCC 21833 / DSM 2522 / FERM P-1141 / JCM 9156 / N-4)</name>
    <name type="common">Bacillus cellulosilyticus</name>
    <dbReference type="NCBI Taxonomy" id="649639"/>
    <lineage>
        <taxon>Bacteria</taxon>
        <taxon>Bacillati</taxon>
        <taxon>Bacillota</taxon>
        <taxon>Bacilli</taxon>
        <taxon>Bacillales</taxon>
        <taxon>Bacillaceae</taxon>
        <taxon>Evansella</taxon>
    </lineage>
</organism>
<evidence type="ECO:0000313" key="12">
    <source>
        <dbReference type="Proteomes" id="UP000001401"/>
    </source>
</evidence>
<gene>
    <name evidence="9" type="primary">trpC</name>
    <name evidence="11" type="ordered locus">Bcell_1878</name>
</gene>
<reference evidence="11" key="1">
    <citation type="submission" date="2010-12" db="EMBL/GenBank/DDBJ databases">
        <title>Complete sequence of Bacillus cellulosilyticus DSM 2522.</title>
        <authorList>
            <consortium name="US DOE Joint Genome Institute"/>
            <person name="Lucas S."/>
            <person name="Copeland A."/>
            <person name="Lapidus A."/>
            <person name="Cheng J.-F."/>
            <person name="Bruce D."/>
            <person name="Goodwin L."/>
            <person name="Pitluck S."/>
            <person name="Chertkov O."/>
            <person name="Detter J.C."/>
            <person name="Han C."/>
            <person name="Tapia R."/>
            <person name="Land M."/>
            <person name="Hauser L."/>
            <person name="Jeffries C."/>
            <person name="Kyrpides N."/>
            <person name="Ivanova N."/>
            <person name="Mikhailova N."/>
            <person name="Brumm P."/>
            <person name="Mead D."/>
            <person name="Woyke T."/>
        </authorList>
    </citation>
    <scope>NUCLEOTIDE SEQUENCE [LARGE SCALE GENOMIC DNA]</scope>
    <source>
        <strain evidence="11">DSM 2522</strain>
    </source>
</reference>
<evidence type="ECO:0000259" key="10">
    <source>
        <dbReference type="Pfam" id="PF00218"/>
    </source>
</evidence>
<dbReference type="InterPro" id="IPR001468">
    <property type="entry name" value="Indole-3-GlycerolPSynthase_CS"/>
</dbReference>
<proteinExistence type="inferred from homology"/>